<dbReference type="SUPFAM" id="SSF46785">
    <property type="entry name" value="Winged helix' DNA-binding domain"/>
    <property type="match status" value="1"/>
</dbReference>
<dbReference type="PANTHER" id="PTHR47961">
    <property type="entry name" value="DNA POLYMERASE THETA, PUTATIVE (AFU_ORTHOLOGUE AFUA_1G05260)-RELATED"/>
    <property type="match status" value="1"/>
</dbReference>
<dbReference type="AlphaFoldDB" id="B0E0S9"/>
<accession>B0E0S9</accession>
<evidence type="ECO:0000313" key="8">
    <source>
        <dbReference type="Proteomes" id="UP000001194"/>
    </source>
</evidence>
<evidence type="ECO:0000256" key="3">
    <source>
        <dbReference type="ARBA" id="ARBA00022806"/>
    </source>
</evidence>
<evidence type="ECO:0000259" key="6">
    <source>
        <dbReference type="PROSITE" id="PS51194"/>
    </source>
</evidence>
<dbReference type="SUPFAM" id="SSF158702">
    <property type="entry name" value="Sec63 N-terminal domain-like"/>
    <property type="match status" value="1"/>
</dbReference>
<gene>
    <name evidence="7" type="ORF">LACBIDRAFT_241395</name>
</gene>
<dbReference type="FunFam" id="1.10.10.10:FF:000024">
    <property type="entry name" value="U5 small nuclear ribonucleoprotein helicase"/>
    <property type="match status" value="1"/>
</dbReference>
<protein>
    <submittedName>
        <fullName evidence="7">Predicted protein</fullName>
    </submittedName>
</protein>
<keyword evidence="3" id="KW-0347">Helicase</keyword>
<dbReference type="PANTHER" id="PTHR47961:SF4">
    <property type="entry name" value="ACTIVATING SIGNAL COINTEGRATOR 1 COMPLEX SUBUNIT 3"/>
    <property type="match status" value="1"/>
</dbReference>
<dbReference type="SUPFAM" id="SSF52540">
    <property type="entry name" value="P-loop containing nucleoside triphosphate hydrolases"/>
    <property type="match status" value="2"/>
</dbReference>
<dbReference type="OrthoDB" id="5575at2759"/>
<dbReference type="Gene3D" id="1.10.3380.10">
    <property type="entry name" value="Sec63 N-terminal domain-like domain"/>
    <property type="match status" value="1"/>
</dbReference>
<dbReference type="GO" id="GO:0003678">
    <property type="term" value="F:DNA helicase activity"/>
    <property type="evidence" value="ECO:0007669"/>
    <property type="project" value="TreeGrafter"/>
</dbReference>
<feature type="domain" description="Helicase C-terminal" evidence="6">
    <location>
        <begin position="177"/>
        <end position="366"/>
    </location>
</feature>
<dbReference type="Pfam" id="PF02889">
    <property type="entry name" value="Sec63"/>
    <property type="match status" value="1"/>
</dbReference>
<organism evidence="8">
    <name type="scientific">Laccaria bicolor (strain S238N-H82 / ATCC MYA-4686)</name>
    <name type="common">Bicoloured deceiver</name>
    <name type="synonym">Laccaria laccata var. bicolor</name>
    <dbReference type="NCBI Taxonomy" id="486041"/>
    <lineage>
        <taxon>Eukaryota</taxon>
        <taxon>Fungi</taxon>
        <taxon>Dikarya</taxon>
        <taxon>Basidiomycota</taxon>
        <taxon>Agaricomycotina</taxon>
        <taxon>Agaricomycetes</taxon>
        <taxon>Agaricomycetidae</taxon>
        <taxon>Agaricales</taxon>
        <taxon>Agaricineae</taxon>
        <taxon>Hydnangiaceae</taxon>
        <taxon>Laccaria</taxon>
    </lineage>
</organism>
<dbReference type="HOGENOM" id="CLU_000335_0_2_1"/>
<dbReference type="PROSITE" id="PS51194">
    <property type="entry name" value="HELICASE_CTER"/>
    <property type="match status" value="1"/>
</dbReference>
<dbReference type="GO" id="GO:0005524">
    <property type="term" value="F:ATP binding"/>
    <property type="evidence" value="ECO:0007669"/>
    <property type="project" value="UniProtKB-KW"/>
</dbReference>
<keyword evidence="2" id="KW-0378">Hydrolase</keyword>
<evidence type="ECO:0000256" key="1">
    <source>
        <dbReference type="ARBA" id="ARBA00022741"/>
    </source>
</evidence>
<feature type="domain" description="Helicase ATP-binding" evidence="5">
    <location>
        <begin position="1"/>
        <end position="138"/>
    </location>
</feature>
<dbReference type="GO" id="GO:0000712">
    <property type="term" value="P:resolution of meiotic recombination intermediates"/>
    <property type="evidence" value="ECO:0007669"/>
    <property type="project" value="TreeGrafter"/>
</dbReference>
<dbReference type="InterPro" id="IPR036390">
    <property type="entry name" value="WH_DNA-bd_sf"/>
</dbReference>
<reference evidence="7 8" key="1">
    <citation type="journal article" date="2008" name="Nature">
        <title>The genome of Laccaria bicolor provides insights into mycorrhizal symbiosis.</title>
        <authorList>
            <person name="Martin F."/>
            <person name="Aerts A."/>
            <person name="Ahren D."/>
            <person name="Brun A."/>
            <person name="Danchin E.G.J."/>
            <person name="Duchaussoy F."/>
            <person name="Gibon J."/>
            <person name="Kohler A."/>
            <person name="Lindquist E."/>
            <person name="Pereda V."/>
            <person name="Salamov A."/>
            <person name="Shapiro H.J."/>
            <person name="Wuyts J."/>
            <person name="Blaudez D."/>
            <person name="Buee M."/>
            <person name="Brokstein P."/>
            <person name="Canbaeck B."/>
            <person name="Cohen D."/>
            <person name="Courty P.E."/>
            <person name="Coutinho P.M."/>
            <person name="Delaruelle C."/>
            <person name="Detter J.C."/>
            <person name="Deveau A."/>
            <person name="DiFazio S."/>
            <person name="Duplessis S."/>
            <person name="Fraissinet-Tachet L."/>
            <person name="Lucic E."/>
            <person name="Frey-Klett P."/>
            <person name="Fourrey C."/>
            <person name="Feussner I."/>
            <person name="Gay G."/>
            <person name="Grimwood J."/>
            <person name="Hoegger P.J."/>
            <person name="Jain P."/>
            <person name="Kilaru S."/>
            <person name="Labbe J."/>
            <person name="Lin Y.C."/>
            <person name="Legue V."/>
            <person name="Le Tacon F."/>
            <person name="Marmeisse R."/>
            <person name="Melayah D."/>
            <person name="Montanini B."/>
            <person name="Muratet M."/>
            <person name="Nehls U."/>
            <person name="Niculita-Hirzel H."/>
            <person name="Oudot-Le Secq M.P."/>
            <person name="Peter M."/>
            <person name="Quesneville H."/>
            <person name="Rajashekar B."/>
            <person name="Reich M."/>
            <person name="Rouhier N."/>
            <person name="Schmutz J."/>
            <person name="Yin T."/>
            <person name="Chalot M."/>
            <person name="Henrissat B."/>
            <person name="Kuees U."/>
            <person name="Lucas S."/>
            <person name="Van de Peer Y."/>
            <person name="Podila G.K."/>
            <person name="Polle A."/>
            <person name="Pukkila P.J."/>
            <person name="Richardson P.M."/>
            <person name="Rouze P."/>
            <person name="Sanders I.R."/>
            <person name="Stajich J.E."/>
            <person name="Tunlid A."/>
            <person name="Tuskan G."/>
            <person name="Grigoriev I.V."/>
        </authorList>
    </citation>
    <scope>NUCLEOTIDE SEQUENCE [LARGE SCALE GENOMIC DNA]</scope>
    <source>
        <strain evidence="8">S238N-H82 / ATCC MYA-4686</strain>
    </source>
</reference>
<dbReference type="Gene3D" id="3.40.50.300">
    <property type="entry name" value="P-loop containing nucleotide triphosphate hydrolases"/>
    <property type="match status" value="2"/>
</dbReference>
<dbReference type="InParanoid" id="B0E0S9"/>
<feature type="non-terminal residue" evidence="7">
    <location>
        <position position="1"/>
    </location>
</feature>
<dbReference type="InterPro" id="IPR001650">
    <property type="entry name" value="Helicase_C-like"/>
</dbReference>
<dbReference type="FunFam" id="3.40.50.300:FF:003287">
    <property type="entry name" value="U5 small nuclear ribonucleoprotein 200 kDa helicase"/>
    <property type="match status" value="1"/>
</dbReference>
<dbReference type="GO" id="GO:0003676">
    <property type="term" value="F:nucleic acid binding"/>
    <property type="evidence" value="ECO:0007669"/>
    <property type="project" value="InterPro"/>
</dbReference>
<dbReference type="InterPro" id="IPR057842">
    <property type="entry name" value="WH_MER3"/>
</dbReference>
<evidence type="ECO:0000313" key="7">
    <source>
        <dbReference type="EMBL" id="EDQ99579.1"/>
    </source>
</evidence>
<sequence>FKIVYVAPMKALVQEMVGNFTARLKVFGIKVGELTGDSQMTKQQIAETQIIVTTPEKWDVITRKMTDTSYTNLVRLIIIDEIHLLHDERGPVLESIIARTVRWAEQRSEFVRLLGLSATLPNYEDVATFLRVDEKKGLFYFDASYRPCGLQQQFIGVTEKKAIKRYQITNEVCYEKVLDQAGKNQTLVFVHSRKETAKTARFLRDTAIEKETITQFVKPDGAVREILTEEAGNVKDSNLRDLLPFGFAIHHAGMSREDRGLVEELFADGSIQVLVCTATLAWGVNLPAHTVIIKGTQIYNPEKGRWVELSSQDVLQMLGRAGRPQYDTFGEGIIITNHSEMQYYLSLLNQQLPIESQFVSKLADNLNAEIVLGTVRNRDEAVQWLGYTYLYIRMLKSPALYSVGVDYQEDDGALVQKRADIAHSAAVLLEKCQLIKYERSSGRFQSTELGRIASYYYVTYNSMMVYNQHLRSTMSSLELFRVFALSNEFKFVPVRQEEKLELAKLLERVPIPVKESVEEPAAKINVLLQAYISQLKLDGFVLVADMVFVQQSAGRCVLINRVPRLVLTISPIVF</sequence>
<dbReference type="CDD" id="cd18795">
    <property type="entry name" value="SF2_C_Ski2"/>
    <property type="match status" value="1"/>
</dbReference>
<dbReference type="EMBL" id="DS547162">
    <property type="protein sequence ID" value="EDQ99579.1"/>
    <property type="molecule type" value="Genomic_DNA"/>
</dbReference>
<dbReference type="SMART" id="SM00973">
    <property type="entry name" value="Sec63"/>
    <property type="match status" value="1"/>
</dbReference>
<dbReference type="Pfam" id="PF23445">
    <property type="entry name" value="WHD_SNRNP200"/>
    <property type="match status" value="1"/>
</dbReference>
<dbReference type="RefSeq" id="XP_001889803.1">
    <property type="nucleotide sequence ID" value="XM_001889768.1"/>
</dbReference>
<dbReference type="InterPro" id="IPR050474">
    <property type="entry name" value="Hel308_SKI2-like"/>
</dbReference>
<keyword evidence="4" id="KW-0067">ATP-binding</keyword>
<evidence type="ECO:0000256" key="2">
    <source>
        <dbReference type="ARBA" id="ARBA00022801"/>
    </source>
</evidence>
<dbReference type="SMART" id="SM00490">
    <property type="entry name" value="HELICc"/>
    <property type="match status" value="1"/>
</dbReference>
<dbReference type="InterPro" id="IPR004179">
    <property type="entry name" value="Sec63-dom"/>
</dbReference>
<dbReference type="InterPro" id="IPR036388">
    <property type="entry name" value="WH-like_DNA-bd_sf"/>
</dbReference>
<dbReference type="InterPro" id="IPR014001">
    <property type="entry name" value="Helicase_ATP-bd"/>
</dbReference>
<dbReference type="GO" id="GO:0005634">
    <property type="term" value="C:nucleus"/>
    <property type="evidence" value="ECO:0007669"/>
    <property type="project" value="TreeGrafter"/>
</dbReference>
<dbReference type="KEGG" id="lbc:LACBIDRAFT_241395"/>
<dbReference type="Gene3D" id="1.10.10.10">
    <property type="entry name" value="Winged helix-like DNA-binding domain superfamily/Winged helix DNA-binding domain"/>
    <property type="match status" value="1"/>
</dbReference>
<dbReference type="STRING" id="486041.B0E0S9"/>
<proteinExistence type="predicted"/>
<evidence type="ECO:0000256" key="4">
    <source>
        <dbReference type="ARBA" id="ARBA00022840"/>
    </source>
</evidence>
<dbReference type="Pfam" id="PF00271">
    <property type="entry name" value="Helicase_C"/>
    <property type="match status" value="1"/>
</dbReference>
<dbReference type="GO" id="GO:0016787">
    <property type="term" value="F:hydrolase activity"/>
    <property type="evidence" value="ECO:0007669"/>
    <property type="project" value="UniProtKB-KW"/>
</dbReference>
<dbReference type="FunFam" id="3.40.50.300:FF:000062">
    <property type="entry name" value="U5 small nuclear ribonucleoprotein helicase"/>
    <property type="match status" value="1"/>
</dbReference>
<dbReference type="InterPro" id="IPR027417">
    <property type="entry name" value="P-loop_NTPase"/>
</dbReference>
<dbReference type="Proteomes" id="UP000001194">
    <property type="component" value="Unassembled WGS sequence"/>
</dbReference>
<dbReference type="GeneID" id="6085446"/>
<keyword evidence="1" id="KW-0547">Nucleotide-binding</keyword>
<keyword evidence="8" id="KW-1185">Reference proteome</keyword>
<dbReference type="PROSITE" id="PS51192">
    <property type="entry name" value="HELICASE_ATP_BIND_1"/>
    <property type="match status" value="1"/>
</dbReference>
<name>B0E0S9_LACBS</name>
<dbReference type="Pfam" id="PF00270">
    <property type="entry name" value="DEAD"/>
    <property type="match status" value="1"/>
</dbReference>
<dbReference type="InterPro" id="IPR011545">
    <property type="entry name" value="DEAD/DEAH_box_helicase_dom"/>
</dbReference>
<evidence type="ECO:0000259" key="5">
    <source>
        <dbReference type="PROSITE" id="PS51192"/>
    </source>
</evidence>